<dbReference type="EMBL" id="BLLB01000002">
    <property type="protein sequence ID" value="GFH04786.1"/>
    <property type="molecule type" value="Genomic_DNA"/>
</dbReference>
<keyword evidence="1" id="KW-0812">Transmembrane</keyword>
<comment type="caution">
    <text evidence="2">The sequence shown here is derived from an EMBL/GenBank/DDBJ whole genome shotgun (WGS) entry which is preliminary data.</text>
</comment>
<name>A0A7I9ZVL4_9MYCO</name>
<feature type="transmembrane region" description="Helical" evidence="1">
    <location>
        <begin position="84"/>
        <end position="108"/>
    </location>
</feature>
<gene>
    <name evidence="2" type="ORF">MHIP_52690</name>
</gene>
<reference evidence="2 3" key="1">
    <citation type="journal article" date="2019" name="Emerg. Microbes Infect.">
        <title>Comprehensive subspecies identification of 175 nontuberculous mycobacteria species based on 7547 genomic profiles.</title>
        <authorList>
            <person name="Matsumoto Y."/>
            <person name="Kinjo T."/>
            <person name="Motooka D."/>
            <person name="Nabeya D."/>
            <person name="Jung N."/>
            <person name="Uechi K."/>
            <person name="Horii T."/>
            <person name="Iida T."/>
            <person name="Fujita J."/>
            <person name="Nakamura S."/>
        </authorList>
    </citation>
    <scope>NUCLEOTIDE SEQUENCE [LARGE SCALE GENOMIC DNA]</scope>
    <source>
        <strain evidence="2 3">JCM 30996</strain>
    </source>
</reference>
<feature type="transmembrane region" description="Helical" evidence="1">
    <location>
        <begin position="60"/>
        <end position="77"/>
    </location>
</feature>
<protein>
    <recommendedName>
        <fullName evidence="4">Integral membrane protein</fullName>
    </recommendedName>
</protein>
<proteinExistence type="predicted"/>
<feature type="transmembrane region" description="Helical" evidence="1">
    <location>
        <begin position="25"/>
        <end position="45"/>
    </location>
</feature>
<evidence type="ECO:0000313" key="2">
    <source>
        <dbReference type="EMBL" id="GFH04786.1"/>
    </source>
</evidence>
<dbReference type="RefSeq" id="WP_237166649.1">
    <property type="nucleotide sequence ID" value="NZ_BLLB01000002.1"/>
</dbReference>
<sequence>MTAFTTGTVAPAVATTGTQTQLLRFALRADATLCAGVGLFIAMAADPLSRLSGLSPTTEWAVGATLVGYGALLYLCARVSDVRLVGLGVLVGNIVFAVAAAVVLLAGWLPLTTFGVVVTVAFTTVTLGFAVLQYLGVRRLA</sequence>
<dbReference type="Proteomes" id="UP000465304">
    <property type="component" value="Unassembled WGS sequence"/>
</dbReference>
<evidence type="ECO:0008006" key="4">
    <source>
        <dbReference type="Google" id="ProtNLM"/>
    </source>
</evidence>
<accession>A0A7I9ZVL4</accession>
<evidence type="ECO:0000313" key="3">
    <source>
        <dbReference type="Proteomes" id="UP000465304"/>
    </source>
</evidence>
<organism evidence="2 3">
    <name type="scientific">Mycolicibacterium hippocampi</name>
    <dbReference type="NCBI Taxonomy" id="659824"/>
    <lineage>
        <taxon>Bacteria</taxon>
        <taxon>Bacillati</taxon>
        <taxon>Actinomycetota</taxon>
        <taxon>Actinomycetes</taxon>
        <taxon>Mycobacteriales</taxon>
        <taxon>Mycobacteriaceae</taxon>
        <taxon>Mycolicibacterium</taxon>
    </lineage>
</organism>
<feature type="transmembrane region" description="Helical" evidence="1">
    <location>
        <begin position="114"/>
        <end position="135"/>
    </location>
</feature>
<keyword evidence="1" id="KW-1133">Transmembrane helix</keyword>
<evidence type="ECO:0000256" key="1">
    <source>
        <dbReference type="SAM" id="Phobius"/>
    </source>
</evidence>
<keyword evidence="3" id="KW-1185">Reference proteome</keyword>
<dbReference type="AlphaFoldDB" id="A0A7I9ZVL4"/>
<keyword evidence="1" id="KW-0472">Membrane</keyword>